<dbReference type="PANTHER" id="PTHR32251:SF17">
    <property type="entry name" value="STEROID 5-ALPHA REDUCTASE C-TERMINAL DOMAIN-CONTAINING PROTEIN"/>
    <property type="match status" value="1"/>
</dbReference>
<feature type="transmembrane region" description="Helical" evidence="1">
    <location>
        <begin position="192"/>
        <end position="213"/>
    </location>
</feature>
<keyword evidence="1" id="KW-0812">Transmembrane</keyword>
<protein>
    <submittedName>
        <fullName evidence="3">Uncharacterized protein</fullName>
    </submittedName>
</protein>
<evidence type="ECO:0000313" key="4">
    <source>
        <dbReference type="Proteomes" id="UP000032679"/>
    </source>
</evidence>
<dbReference type="EMBL" id="BALE01000002">
    <property type="protein sequence ID" value="GAN52766.1"/>
    <property type="molecule type" value="Genomic_DNA"/>
</dbReference>
<keyword evidence="2" id="KW-0732">Signal</keyword>
<dbReference type="AlphaFoldDB" id="A0A0D6MGZ7"/>
<dbReference type="RefSeq" id="WP_048846073.1">
    <property type="nucleotide sequence ID" value="NZ_BALE01000002.1"/>
</dbReference>
<dbReference type="STRING" id="1231623.Tasa_002_046"/>
<evidence type="ECO:0000313" key="3">
    <source>
        <dbReference type="EMBL" id="GAN52766.1"/>
    </source>
</evidence>
<name>A0A0D6MGZ7_9PROT</name>
<keyword evidence="1" id="KW-0472">Membrane</keyword>
<organism evidence="3 4">
    <name type="scientific">Tanticharoenia sakaeratensis NBRC 103193</name>
    <dbReference type="NCBI Taxonomy" id="1231623"/>
    <lineage>
        <taxon>Bacteria</taxon>
        <taxon>Pseudomonadati</taxon>
        <taxon>Pseudomonadota</taxon>
        <taxon>Alphaproteobacteria</taxon>
        <taxon>Acetobacterales</taxon>
        <taxon>Acetobacteraceae</taxon>
        <taxon>Tanticharoenia</taxon>
    </lineage>
</organism>
<reference evidence="3 4" key="1">
    <citation type="submission" date="2012-10" db="EMBL/GenBank/DDBJ databases">
        <title>Genome sequencing of Tanticharoenia sakaeratensis NBRC 103193.</title>
        <authorList>
            <person name="Azuma Y."/>
            <person name="Hadano H."/>
            <person name="Hirakawa H."/>
            <person name="Matsushita K."/>
        </authorList>
    </citation>
    <scope>NUCLEOTIDE SEQUENCE [LARGE SCALE GENOMIC DNA]</scope>
    <source>
        <strain evidence="3 4">NBRC 103193</strain>
    </source>
</reference>
<dbReference type="PROSITE" id="PS50244">
    <property type="entry name" value="S5A_REDUCTASE"/>
    <property type="match status" value="1"/>
</dbReference>
<sequence length="269" mass="29416">MLGPFLTVLLALCLVMACAYAIQRFVGNAGWVDVFWTFGTGFGGAVLATWPIASVDSAPWRQVMMALLMSFWALRLGSYIALRVARSDGEDPRYARFRKEWGPDFDRRFFRFVIVQGPIAGILAGCVGLAGQVPSAAFGAGDAFGLALFASGIAIEAIADRQMRRFRAQKIGPVCNVGLWSISRHPNYVGQWLLWCGVCVIALGGSGWGWLALSGPVLMGWLLRFVSGVPPLEQAMLESRGDAYRRYQAAVPAFLPLPPLLRTTRRLRG</sequence>
<evidence type="ECO:0000256" key="2">
    <source>
        <dbReference type="SAM" id="SignalP"/>
    </source>
</evidence>
<feature type="signal peptide" evidence="2">
    <location>
        <begin position="1"/>
        <end position="21"/>
    </location>
</feature>
<evidence type="ECO:0000256" key="1">
    <source>
        <dbReference type="SAM" id="Phobius"/>
    </source>
</evidence>
<dbReference type="Gene3D" id="1.20.120.1630">
    <property type="match status" value="1"/>
</dbReference>
<keyword evidence="4" id="KW-1185">Reference proteome</keyword>
<feature type="transmembrane region" description="Helical" evidence="1">
    <location>
        <begin position="63"/>
        <end position="82"/>
    </location>
</feature>
<feature type="transmembrane region" description="Helical" evidence="1">
    <location>
        <begin position="109"/>
        <end position="130"/>
    </location>
</feature>
<keyword evidence="1" id="KW-1133">Transmembrane helix</keyword>
<dbReference type="PANTHER" id="PTHR32251">
    <property type="entry name" value="3-OXO-5-ALPHA-STEROID 4-DEHYDROGENASE"/>
    <property type="match status" value="1"/>
</dbReference>
<dbReference type="Pfam" id="PF06966">
    <property type="entry name" value="DUF1295"/>
    <property type="match status" value="1"/>
</dbReference>
<feature type="chain" id="PRO_5002308014" evidence="2">
    <location>
        <begin position="22"/>
        <end position="269"/>
    </location>
</feature>
<feature type="transmembrane region" description="Helical" evidence="1">
    <location>
        <begin position="136"/>
        <end position="159"/>
    </location>
</feature>
<proteinExistence type="predicted"/>
<dbReference type="InterPro" id="IPR010721">
    <property type="entry name" value="UstE-like"/>
</dbReference>
<gene>
    <name evidence="3" type="ORF">Tasa_002_046</name>
</gene>
<dbReference type="Proteomes" id="UP000032679">
    <property type="component" value="Unassembled WGS sequence"/>
</dbReference>
<dbReference type="OrthoDB" id="9779233at2"/>
<dbReference type="GO" id="GO:0016020">
    <property type="term" value="C:membrane"/>
    <property type="evidence" value="ECO:0007669"/>
    <property type="project" value="TreeGrafter"/>
</dbReference>
<comment type="caution">
    <text evidence="3">The sequence shown here is derived from an EMBL/GenBank/DDBJ whole genome shotgun (WGS) entry which is preliminary data.</text>
</comment>
<accession>A0A0D6MGZ7</accession>